<dbReference type="GeneID" id="17305350"/>
<evidence type="ECO:0000313" key="3">
    <source>
        <dbReference type="EnsemblProtists" id="EKX48817"/>
    </source>
</evidence>
<accession>L1JKI6</accession>
<reference evidence="4" key="2">
    <citation type="submission" date="2012-11" db="EMBL/GenBank/DDBJ databases">
        <authorList>
            <person name="Kuo A."/>
            <person name="Curtis B.A."/>
            <person name="Tanifuji G."/>
            <person name="Burki F."/>
            <person name="Gruber A."/>
            <person name="Irimia M."/>
            <person name="Maruyama S."/>
            <person name="Arias M.C."/>
            <person name="Ball S.G."/>
            <person name="Gile G.H."/>
            <person name="Hirakawa Y."/>
            <person name="Hopkins J.F."/>
            <person name="Rensing S.A."/>
            <person name="Schmutz J."/>
            <person name="Symeonidi A."/>
            <person name="Elias M."/>
            <person name="Eveleigh R.J."/>
            <person name="Herman E.K."/>
            <person name="Klute M.J."/>
            <person name="Nakayama T."/>
            <person name="Obornik M."/>
            <person name="Reyes-Prieto A."/>
            <person name="Armbrust E.V."/>
            <person name="Aves S.J."/>
            <person name="Beiko R.G."/>
            <person name="Coutinho P."/>
            <person name="Dacks J.B."/>
            <person name="Durnford D.G."/>
            <person name="Fast N.M."/>
            <person name="Green B.R."/>
            <person name="Grisdale C."/>
            <person name="Hempe F."/>
            <person name="Henrissat B."/>
            <person name="Hoppner M.P."/>
            <person name="Ishida K.-I."/>
            <person name="Kim E."/>
            <person name="Koreny L."/>
            <person name="Kroth P.G."/>
            <person name="Liu Y."/>
            <person name="Malik S.-B."/>
            <person name="Maier U.G."/>
            <person name="McRose D."/>
            <person name="Mock T."/>
            <person name="Neilson J.A."/>
            <person name="Onodera N.T."/>
            <person name="Poole A.M."/>
            <person name="Pritham E.J."/>
            <person name="Richards T.A."/>
            <person name="Rocap G."/>
            <person name="Roy S.W."/>
            <person name="Sarai C."/>
            <person name="Schaack S."/>
            <person name="Shirato S."/>
            <person name="Slamovits C.H."/>
            <person name="Spencer D.F."/>
            <person name="Suzuki S."/>
            <person name="Worden A.Z."/>
            <person name="Zauner S."/>
            <person name="Barry K."/>
            <person name="Bell C."/>
            <person name="Bharti A.K."/>
            <person name="Crow J.A."/>
            <person name="Grimwood J."/>
            <person name="Kramer R."/>
            <person name="Lindquist E."/>
            <person name="Lucas S."/>
            <person name="Salamov A."/>
            <person name="McFadden G.I."/>
            <person name="Lane C.E."/>
            <person name="Keeling P.J."/>
            <person name="Gray M.W."/>
            <person name="Grigoriev I.V."/>
            <person name="Archibald J.M."/>
        </authorList>
    </citation>
    <scope>NUCLEOTIDE SEQUENCE</scope>
    <source>
        <strain evidence="4">CCMP2712</strain>
    </source>
</reference>
<dbReference type="Proteomes" id="UP000011087">
    <property type="component" value="Unassembled WGS sequence"/>
</dbReference>
<reference evidence="3" key="3">
    <citation type="submission" date="2016-03" db="UniProtKB">
        <authorList>
            <consortium name="EnsemblProtists"/>
        </authorList>
    </citation>
    <scope>IDENTIFICATION</scope>
</reference>
<keyword evidence="4" id="KW-1185">Reference proteome</keyword>
<evidence type="ECO:0000313" key="4">
    <source>
        <dbReference type="Proteomes" id="UP000011087"/>
    </source>
</evidence>
<sequence length="162" mass="18695">MRKELLVSFSFAIALVLLLLWQTQTPRSSLYYNDRGLSYKEKEAIRKSKELARAAAGKTEPSLVDTFMKAWRRGMVDMQMVYDYKIRPWEAAHGLKDKHAQQLRVVMTECVDCVSRCPAYKQHPFKADNFEQFQEKAMKRCGNCFEGVKGPCPANRDNHGVL</sequence>
<dbReference type="HOGENOM" id="CLU_1638568_0_0_1"/>
<dbReference type="RefSeq" id="XP_005835797.1">
    <property type="nucleotide sequence ID" value="XM_005835740.1"/>
</dbReference>
<proteinExistence type="predicted"/>
<dbReference type="OrthoDB" id="10610962at2759"/>
<reference evidence="2 4" key="1">
    <citation type="journal article" date="2012" name="Nature">
        <title>Algal genomes reveal evolutionary mosaicism and the fate of nucleomorphs.</title>
        <authorList>
            <consortium name="DOE Joint Genome Institute"/>
            <person name="Curtis B.A."/>
            <person name="Tanifuji G."/>
            <person name="Burki F."/>
            <person name="Gruber A."/>
            <person name="Irimia M."/>
            <person name="Maruyama S."/>
            <person name="Arias M.C."/>
            <person name="Ball S.G."/>
            <person name="Gile G.H."/>
            <person name="Hirakawa Y."/>
            <person name="Hopkins J.F."/>
            <person name="Kuo A."/>
            <person name="Rensing S.A."/>
            <person name="Schmutz J."/>
            <person name="Symeonidi A."/>
            <person name="Elias M."/>
            <person name="Eveleigh R.J."/>
            <person name="Herman E.K."/>
            <person name="Klute M.J."/>
            <person name="Nakayama T."/>
            <person name="Obornik M."/>
            <person name="Reyes-Prieto A."/>
            <person name="Armbrust E.V."/>
            <person name="Aves S.J."/>
            <person name="Beiko R.G."/>
            <person name="Coutinho P."/>
            <person name="Dacks J.B."/>
            <person name="Durnford D.G."/>
            <person name="Fast N.M."/>
            <person name="Green B.R."/>
            <person name="Grisdale C.J."/>
            <person name="Hempel F."/>
            <person name="Henrissat B."/>
            <person name="Hoppner M.P."/>
            <person name="Ishida K."/>
            <person name="Kim E."/>
            <person name="Koreny L."/>
            <person name="Kroth P.G."/>
            <person name="Liu Y."/>
            <person name="Malik S.B."/>
            <person name="Maier U.G."/>
            <person name="McRose D."/>
            <person name="Mock T."/>
            <person name="Neilson J.A."/>
            <person name="Onodera N.T."/>
            <person name="Poole A.M."/>
            <person name="Pritham E.J."/>
            <person name="Richards T.A."/>
            <person name="Rocap G."/>
            <person name="Roy S.W."/>
            <person name="Sarai C."/>
            <person name="Schaack S."/>
            <person name="Shirato S."/>
            <person name="Slamovits C.H."/>
            <person name="Spencer D.F."/>
            <person name="Suzuki S."/>
            <person name="Worden A.Z."/>
            <person name="Zauner S."/>
            <person name="Barry K."/>
            <person name="Bell C."/>
            <person name="Bharti A.K."/>
            <person name="Crow J.A."/>
            <person name="Grimwood J."/>
            <person name="Kramer R."/>
            <person name="Lindquist E."/>
            <person name="Lucas S."/>
            <person name="Salamov A."/>
            <person name="McFadden G.I."/>
            <person name="Lane C.E."/>
            <person name="Keeling P.J."/>
            <person name="Gray M.W."/>
            <person name="Grigoriev I.V."/>
            <person name="Archibald J.M."/>
        </authorList>
    </citation>
    <scope>NUCLEOTIDE SEQUENCE</scope>
    <source>
        <strain evidence="2 4">CCMP2712</strain>
    </source>
</reference>
<gene>
    <name evidence="2" type="ORF">GUITHDRAFT_151697</name>
</gene>
<feature type="chain" id="PRO_5008771463" description="4Fe-4S ferredoxin-type domain-containing protein" evidence="1">
    <location>
        <begin position="29"/>
        <end position="162"/>
    </location>
</feature>
<dbReference type="PaxDb" id="55529-EKX48817"/>
<protein>
    <recommendedName>
        <fullName evidence="5">4Fe-4S ferredoxin-type domain-containing protein</fullName>
    </recommendedName>
</protein>
<dbReference type="EMBL" id="JH992984">
    <property type="protein sequence ID" value="EKX48817.1"/>
    <property type="molecule type" value="Genomic_DNA"/>
</dbReference>
<dbReference type="KEGG" id="gtt:GUITHDRAFT_151697"/>
<organism evidence="2">
    <name type="scientific">Guillardia theta (strain CCMP2712)</name>
    <name type="common">Cryptophyte</name>
    <dbReference type="NCBI Taxonomy" id="905079"/>
    <lineage>
        <taxon>Eukaryota</taxon>
        <taxon>Cryptophyceae</taxon>
        <taxon>Pyrenomonadales</taxon>
        <taxon>Geminigeraceae</taxon>
        <taxon>Guillardia</taxon>
    </lineage>
</organism>
<feature type="signal peptide" evidence="1">
    <location>
        <begin position="1"/>
        <end position="28"/>
    </location>
</feature>
<evidence type="ECO:0008006" key="5">
    <source>
        <dbReference type="Google" id="ProtNLM"/>
    </source>
</evidence>
<dbReference type="EnsemblProtists" id="EKX48817">
    <property type="protein sequence ID" value="EKX48817"/>
    <property type="gene ID" value="GUITHDRAFT_151697"/>
</dbReference>
<evidence type="ECO:0000256" key="1">
    <source>
        <dbReference type="SAM" id="SignalP"/>
    </source>
</evidence>
<dbReference type="AlphaFoldDB" id="L1JKI6"/>
<keyword evidence="1" id="KW-0732">Signal</keyword>
<evidence type="ECO:0000313" key="2">
    <source>
        <dbReference type="EMBL" id="EKX48817.1"/>
    </source>
</evidence>
<name>L1JKI6_GUITC</name>